<keyword evidence="7" id="KW-1185">Reference proteome</keyword>
<comment type="caution">
    <text evidence="6">The sequence shown here is derived from an EMBL/GenBank/DDBJ whole genome shotgun (WGS) entry which is preliminary data.</text>
</comment>
<dbReference type="InterPro" id="IPR001563">
    <property type="entry name" value="Peptidase_S10"/>
</dbReference>
<dbReference type="AlphaFoldDB" id="A0AAN9GET1"/>
<dbReference type="GO" id="GO:0006508">
    <property type="term" value="P:proteolysis"/>
    <property type="evidence" value="ECO:0007669"/>
    <property type="project" value="UniProtKB-KW"/>
</dbReference>
<proteinExistence type="inferred from homology"/>
<evidence type="ECO:0000313" key="6">
    <source>
        <dbReference type="EMBL" id="KAK7105692.1"/>
    </source>
</evidence>
<evidence type="ECO:0000256" key="2">
    <source>
        <dbReference type="ARBA" id="ARBA00022645"/>
    </source>
</evidence>
<evidence type="ECO:0000256" key="3">
    <source>
        <dbReference type="ARBA" id="ARBA00022670"/>
    </source>
</evidence>
<accession>A0AAN9GET1</accession>
<dbReference type="PRINTS" id="PR00724">
    <property type="entry name" value="CRBOXYPTASEC"/>
</dbReference>
<sequence>MKCALPAFLCACLLLGATTAAPAADEVKSVPGLKKQPNFKHYSGYLQASGSKKLHYWFLESQNNPASDPMVLWMNGGPGCSSDLGLLSEHGPFRVQDDGVTVLINPFSWNTVANMLYLEAPAGVGYSYSDDGNYTTDDDRTAHDNYMALQDFFKKFSEYKANEFFITGESYGGIYVPTLSALVVDDSAFNFKGFAVGNGLSSDELNDDSLVYFAYFHGLIGEDLWGNLINSCCNGNSTNCTFSQNAQRTAGCMKYLEKGMAVVYSGGLNVYNLYGPCYQTASTGMKTLYDPFHARLVTANFGWSFAKTPTMQKERAFIKKLGRVSVTPPCIKADGYIKYMNSKDVRTALHIPAHLPEWAPCANIDYHRVYTEMSAQYKKVLGKGVRVLVYNGDIDMACNFLGDEWFVDRLMLPTVKPRGEWKYKDESQTTQVAGFVKAFEGLTYVTVRGAGHMVPTDKPRPALEMFINFISNKPFN</sequence>
<name>A0AAN9GET1_9CAEN</name>
<dbReference type="EMBL" id="JBAMIC010000007">
    <property type="protein sequence ID" value="KAK7105691.1"/>
    <property type="molecule type" value="Genomic_DNA"/>
</dbReference>
<keyword evidence="5" id="KW-0732">Signal</keyword>
<dbReference type="EC" id="3.4.16.-" evidence="5"/>
<dbReference type="Proteomes" id="UP001374579">
    <property type="component" value="Unassembled WGS sequence"/>
</dbReference>
<dbReference type="PROSITE" id="PS00131">
    <property type="entry name" value="CARBOXYPEPT_SER_SER"/>
    <property type="match status" value="1"/>
</dbReference>
<keyword evidence="2 5" id="KW-0121">Carboxypeptidase</keyword>
<evidence type="ECO:0000256" key="4">
    <source>
        <dbReference type="ARBA" id="ARBA00022801"/>
    </source>
</evidence>
<dbReference type="GO" id="GO:0004185">
    <property type="term" value="F:serine-type carboxypeptidase activity"/>
    <property type="evidence" value="ECO:0007669"/>
    <property type="project" value="UniProtKB-UniRule"/>
</dbReference>
<dbReference type="EMBL" id="JBAMIC010000007">
    <property type="protein sequence ID" value="KAK7105692.1"/>
    <property type="molecule type" value="Genomic_DNA"/>
</dbReference>
<dbReference type="InterPro" id="IPR018202">
    <property type="entry name" value="Ser_caboxypep_ser_AS"/>
</dbReference>
<dbReference type="InterPro" id="IPR033124">
    <property type="entry name" value="Ser_caboxypep_his_AS"/>
</dbReference>
<reference evidence="6 7" key="1">
    <citation type="submission" date="2024-02" db="EMBL/GenBank/DDBJ databases">
        <title>Chromosome-scale genome assembly of the rough periwinkle Littorina saxatilis.</title>
        <authorList>
            <person name="De Jode A."/>
            <person name="Faria R."/>
            <person name="Formenti G."/>
            <person name="Sims Y."/>
            <person name="Smith T.P."/>
            <person name="Tracey A."/>
            <person name="Wood J.M.D."/>
            <person name="Zagrodzka Z.B."/>
            <person name="Johannesson K."/>
            <person name="Butlin R.K."/>
            <person name="Leder E.H."/>
        </authorList>
    </citation>
    <scope>NUCLEOTIDE SEQUENCE [LARGE SCALE GENOMIC DNA]</scope>
    <source>
        <strain evidence="6">Snail1</strain>
        <tissue evidence="6">Muscle</tissue>
    </source>
</reference>
<dbReference type="PANTHER" id="PTHR11802">
    <property type="entry name" value="SERINE PROTEASE FAMILY S10 SERINE CARBOXYPEPTIDASE"/>
    <property type="match status" value="1"/>
</dbReference>
<dbReference type="PROSITE" id="PS00560">
    <property type="entry name" value="CARBOXYPEPT_SER_HIS"/>
    <property type="match status" value="1"/>
</dbReference>
<dbReference type="Gene3D" id="3.40.50.1820">
    <property type="entry name" value="alpha/beta hydrolase"/>
    <property type="match status" value="1"/>
</dbReference>
<dbReference type="Pfam" id="PF00450">
    <property type="entry name" value="Peptidase_S10"/>
    <property type="match status" value="1"/>
</dbReference>
<evidence type="ECO:0000256" key="5">
    <source>
        <dbReference type="RuleBase" id="RU361156"/>
    </source>
</evidence>
<evidence type="ECO:0000256" key="1">
    <source>
        <dbReference type="ARBA" id="ARBA00009431"/>
    </source>
</evidence>
<feature type="signal peptide" evidence="5">
    <location>
        <begin position="1"/>
        <end position="20"/>
    </location>
</feature>
<organism evidence="6 7">
    <name type="scientific">Littorina saxatilis</name>
    <dbReference type="NCBI Taxonomy" id="31220"/>
    <lineage>
        <taxon>Eukaryota</taxon>
        <taxon>Metazoa</taxon>
        <taxon>Spiralia</taxon>
        <taxon>Lophotrochozoa</taxon>
        <taxon>Mollusca</taxon>
        <taxon>Gastropoda</taxon>
        <taxon>Caenogastropoda</taxon>
        <taxon>Littorinimorpha</taxon>
        <taxon>Littorinoidea</taxon>
        <taxon>Littorinidae</taxon>
        <taxon>Littorina</taxon>
    </lineage>
</organism>
<dbReference type="PANTHER" id="PTHR11802:SF201">
    <property type="entry name" value="CARBOXYPEPTIDASE"/>
    <property type="match status" value="1"/>
</dbReference>
<dbReference type="SUPFAM" id="SSF53474">
    <property type="entry name" value="alpha/beta-Hydrolases"/>
    <property type="match status" value="1"/>
</dbReference>
<gene>
    <name evidence="6" type="ORF">V1264_017037</name>
</gene>
<keyword evidence="3 5" id="KW-0645">Protease</keyword>
<feature type="chain" id="PRO_5044522614" description="Carboxypeptidase" evidence="5">
    <location>
        <begin position="21"/>
        <end position="476"/>
    </location>
</feature>
<dbReference type="GO" id="GO:1904715">
    <property type="term" value="P:negative regulation of chaperone-mediated autophagy"/>
    <property type="evidence" value="ECO:0007669"/>
    <property type="project" value="UniProtKB-ARBA"/>
</dbReference>
<keyword evidence="4 5" id="KW-0378">Hydrolase</keyword>
<dbReference type="GO" id="GO:0031647">
    <property type="term" value="P:regulation of protein stability"/>
    <property type="evidence" value="ECO:0007669"/>
    <property type="project" value="UniProtKB-ARBA"/>
</dbReference>
<dbReference type="FunFam" id="3.40.50.1820:FF:000335">
    <property type="entry name" value="Carboxypeptidase"/>
    <property type="match status" value="1"/>
</dbReference>
<comment type="similarity">
    <text evidence="1 5">Belongs to the peptidase S10 family.</text>
</comment>
<evidence type="ECO:0000313" key="7">
    <source>
        <dbReference type="Proteomes" id="UP001374579"/>
    </source>
</evidence>
<dbReference type="InterPro" id="IPR029058">
    <property type="entry name" value="AB_hydrolase_fold"/>
</dbReference>
<protein>
    <recommendedName>
        <fullName evidence="5">Carboxypeptidase</fullName>
        <ecNumber evidence="5">3.4.16.-</ecNumber>
    </recommendedName>
</protein>